<feature type="domain" description="TOG" evidence="9">
    <location>
        <begin position="1"/>
        <end position="226"/>
    </location>
</feature>
<evidence type="ECO:0000256" key="4">
    <source>
        <dbReference type="ARBA" id="ARBA00022618"/>
    </source>
</evidence>
<dbReference type="InterPro" id="IPR034085">
    <property type="entry name" value="TOG"/>
</dbReference>
<gene>
    <name evidence="10" type="ORF">BLS_005033</name>
    <name evidence="11" type="ORF">EG327_008818</name>
</gene>
<evidence type="ECO:0000313" key="12">
    <source>
        <dbReference type="Proteomes" id="UP000433883"/>
    </source>
</evidence>
<evidence type="ECO:0000313" key="13">
    <source>
        <dbReference type="Proteomes" id="UP000490939"/>
    </source>
</evidence>
<comment type="subcellular location">
    <subcellularLocation>
        <location evidence="1">Cytoplasm</location>
        <location evidence="1">Cytoskeleton</location>
        <location evidence="1">Spindle</location>
    </subcellularLocation>
</comment>
<dbReference type="GO" id="GO:0008017">
    <property type="term" value="F:microtubule binding"/>
    <property type="evidence" value="ECO:0007669"/>
    <property type="project" value="TreeGrafter"/>
</dbReference>
<keyword evidence="6" id="KW-0131">Cell cycle</keyword>
<keyword evidence="5" id="KW-0493">Microtubule</keyword>
<feature type="region of interest" description="Disordered" evidence="8">
    <location>
        <begin position="559"/>
        <end position="740"/>
    </location>
</feature>
<dbReference type="AlphaFoldDB" id="A0A8H3UH74"/>
<feature type="compositionally biased region" description="Polar residues" evidence="8">
    <location>
        <begin position="679"/>
        <end position="692"/>
    </location>
</feature>
<protein>
    <recommendedName>
        <fullName evidence="9">TOG domain-containing protein</fullName>
    </recommendedName>
</protein>
<dbReference type="GO" id="GO:0005881">
    <property type="term" value="C:cytoplasmic microtubule"/>
    <property type="evidence" value="ECO:0007669"/>
    <property type="project" value="TreeGrafter"/>
</dbReference>
<dbReference type="EMBL" id="WNWQ01000339">
    <property type="protein sequence ID" value="KAE9970154.1"/>
    <property type="molecule type" value="Genomic_DNA"/>
</dbReference>
<dbReference type="GO" id="GO:1990023">
    <property type="term" value="C:mitotic spindle midzone"/>
    <property type="evidence" value="ECO:0007669"/>
    <property type="project" value="TreeGrafter"/>
</dbReference>
<evidence type="ECO:0000256" key="6">
    <source>
        <dbReference type="ARBA" id="ARBA00022776"/>
    </source>
</evidence>
<dbReference type="EMBL" id="WNWR01000565">
    <property type="protein sequence ID" value="KAE9974281.1"/>
    <property type="molecule type" value="Genomic_DNA"/>
</dbReference>
<dbReference type="Gene3D" id="1.25.10.10">
    <property type="entry name" value="Leucine-rich Repeat Variant"/>
    <property type="match status" value="3"/>
</dbReference>
<evidence type="ECO:0000256" key="5">
    <source>
        <dbReference type="ARBA" id="ARBA00022701"/>
    </source>
</evidence>
<dbReference type="InterPro" id="IPR011989">
    <property type="entry name" value="ARM-like"/>
</dbReference>
<evidence type="ECO:0000256" key="8">
    <source>
        <dbReference type="SAM" id="MobiDB-lite"/>
    </source>
</evidence>
<dbReference type="GO" id="GO:0051301">
    <property type="term" value="P:cell division"/>
    <property type="evidence" value="ECO:0007669"/>
    <property type="project" value="UniProtKB-KW"/>
</dbReference>
<organism evidence="10 12">
    <name type="scientific">Venturia inaequalis</name>
    <name type="common">Apple scab fungus</name>
    <dbReference type="NCBI Taxonomy" id="5025"/>
    <lineage>
        <taxon>Eukaryota</taxon>
        <taxon>Fungi</taxon>
        <taxon>Dikarya</taxon>
        <taxon>Ascomycota</taxon>
        <taxon>Pezizomycotina</taxon>
        <taxon>Dothideomycetes</taxon>
        <taxon>Pleosporomycetidae</taxon>
        <taxon>Venturiales</taxon>
        <taxon>Venturiaceae</taxon>
        <taxon>Venturia</taxon>
    </lineage>
</organism>
<comment type="caution">
    <text evidence="10">The sequence shown here is derived from an EMBL/GenBank/DDBJ whole genome shotgun (WGS) entry which is preliminary data.</text>
</comment>
<dbReference type="Pfam" id="PF12348">
    <property type="entry name" value="CLASP_N"/>
    <property type="match status" value="2"/>
</dbReference>
<evidence type="ECO:0000256" key="7">
    <source>
        <dbReference type="ARBA" id="ARBA00024889"/>
    </source>
</evidence>
<feature type="region of interest" description="Disordered" evidence="8">
    <location>
        <begin position="1098"/>
        <end position="1121"/>
    </location>
</feature>
<dbReference type="GO" id="GO:0090307">
    <property type="term" value="P:mitotic spindle assembly"/>
    <property type="evidence" value="ECO:0007669"/>
    <property type="project" value="TreeGrafter"/>
</dbReference>
<evidence type="ECO:0000256" key="2">
    <source>
        <dbReference type="ARBA" id="ARBA00009549"/>
    </source>
</evidence>
<feature type="region of interest" description="Disordered" evidence="8">
    <location>
        <begin position="499"/>
        <end position="547"/>
    </location>
</feature>
<evidence type="ECO:0000313" key="11">
    <source>
        <dbReference type="EMBL" id="KAE9974281.1"/>
    </source>
</evidence>
<feature type="compositionally biased region" description="Polar residues" evidence="8">
    <location>
        <begin position="643"/>
        <end position="657"/>
    </location>
</feature>
<proteinExistence type="inferred from homology"/>
<dbReference type="Proteomes" id="UP000490939">
    <property type="component" value="Unassembled WGS sequence"/>
</dbReference>
<feature type="region of interest" description="Disordered" evidence="8">
    <location>
        <begin position="881"/>
        <end position="919"/>
    </location>
</feature>
<feature type="compositionally biased region" description="Basic and acidic residues" evidence="8">
    <location>
        <begin position="504"/>
        <end position="516"/>
    </location>
</feature>
<comment type="function">
    <text evidence="7">Microtubule binding protein that promotes the stabilization of dynamic microtubules. Required for mitotic spindle formation.</text>
</comment>
<keyword evidence="4" id="KW-0132">Cell division</keyword>
<dbReference type="InterPro" id="IPR024395">
    <property type="entry name" value="CLASP_N_dom"/>
</dbReference>
<dbReference type="Proteomes" id="UP000433883">
    <property type="component" value="Unassembled WGS sequence"/>
</dbReference>
<evidence type="ECO:0000256" key="1">
    <source>
        <dbReference type="ARBA" id="ARBA00004186"/>
    </source>
</evidence>
<dbReference type="InterPro" id="IPR016024">
    <property type="entry name" value="ARM-type_fold"/>
</dbReference>
<reference evidence="10 12" key="1">
    <citation type="submission" date="2019-11" db="EMBL/GenBank/DDBJ databases">
        <title>Venturia inaequalis Genome Resource.</title>
        <authorList>
            <person name="Lichtner F.J."/>
        </authorList>
    </citation>
    <scope>NUCLEOTIDE SEQUENCE [LARGE SCALE GENOMIC DNA]</scope>
    <source>
        <strain evidence="10">Bline_iso_100314</strain>
        <strain evidence="11 13">DMI_063113</strain>
    </source>
</reference>
<evidence type="ECO:0000313" key="10">
    <source>
        <dbReference type="EMBL" id="KAE9970154.1"/>
    </source>
</evidence>
<evidence type="ECO:0000256" key="3">
    <source>
        <dbReference type="ARBA" id="ARBA00011375"/>
    </source>
</evidence>
<comment type="similarity">
    <text evidence="2">Belongs to the CLASP family.</text>
</comment>
<dbReference type="GO" id="GO:0060172">
    <property type="term" value="P:astral microtubule depolymerization"/>
    <property type="evidence" value="ECO:0007669"/>
    <property type="project" value="TreeGrafter"/>
</dbReference>
<feature type="domain" description="TOG" evidence="9">
    <location>
        <begin position="276"/>
        <end position="524"/>
    </location>
</feature>
<keyword evidence="13" id="KW-1185">Reference proteome</keyword>
<dbReference type="GO" id="GO:0005876">
    <property type="term" value="C:spindle microtubule"/>
    <property type="evidence" value="ECO:0007669"/>
    <property type="project" value="TreeGrafter"/>
</dbReference>
<evidence type="ECO:0000259" key="9">
    <source>
        <dbReference type="SMART" id="SM01349"/>
    </source>
</evidence>
<keyword evidence="6" id="KW-0498">Mitosis</keyword>
<feature type="compositionally biased region" description="Polar residues" evidence="8">
    <location>
        <begin position="781"/>
        <end position="817"/>
    </location>
</feature>
<dbReference type="PANTHER" id="PTHR21567:SF9">
    <property type="entry name" value="CLIP-ASSOCIATING PROTEIN"/>
    <property type="match status" value="1"/>
</dbReference>
<comment type="subunit">
    <text evidence="3">Interacts with microtubules.</text>
</comment>
<dbReference type="SUPFAM" id="SSF48371">
    <property type="entry name" value="ARM repeat"/>
    <property type="match status" value="1"/>
</dbReference>
<dbReference type="PANTHER" id="PTHR21567">
    <property type="entry name" value="CLASP"/>
    <property type="match status" value="1"/>
</dbReference>
<feature type="compositionally biased region" description="Low complexity" evidence="8">
    <location>
        <begin position="521"/>
        <end position="533"/>
    </location>
</feature>
<feature type="compositionally biased region" description="Polar residues" evidence="8">
    <location>
        <begin position="898"/>
        <end position="907"/>
    </location>
</feature>
<feature type="compositionally biased region" description="Low complexity" evidence="8">
    <location>
        <begin position="1098"/>
        <end position="1115"/>
    </location>
</feature>
<name>A0A8H3UH74_VENIN</name>
<feature type="region of interest" description="Disordered" evidence="8">
    <location>
        <begin position="780"/>
        <end position="833"/>
    </location>
</feature>
<sequence>MATVNMEDQAANLIATLKRTSVATDAKIAAFNGLKSNIKHLRVPDAAQPTVFECIKLAIASQASPTLVSTGLSTLAHLIKRLVLQDQTNVVTAQAKRLLPILLDRLGDARESHRNAASQCIGDIWPFSHTEAEQTIREGALSGNNARAKEMGMLWVVKMNKSDGLQFKSFVPQLVALLEDADGMVRETAKSCVVELFRTAPERAKTDLKKRMAQQGVRKTIESHVVSQIGLRNSVEPDLAASSISVQTAPDLSHTVLGDSVLSEVPPPQETVPMDPLYVSDQRELEELFRDMLPSFEGRESEHNWMVRDKNVMKIRRLTKGNGPTEFRTAFIPGVKSCLDGILKVANSLRTTVSSNGSQCIQELARTLGSGLDPMVEILIQNFIKTSAATKKIAAENGNATVDIILQNVSYSARLMHHMLLSFQDKNVQTRSYASGWLGTLIKKHANQKAHIEHSGGLDVAQQCLKKGLADANPKVREGTRGAFWQFARVWPDHAETIMNSLDPKSKGQLEKDSRNPHAGSLSSSVSSTASAVPKARPGLPSGRQSVRDTILAQRKAALESKGIPDRPSSAQSHFSPVKSKPTPRAPSGRSVAGRPPSAFAREPPAPAPTHPSGSLLSAPVRRPRPQVPRPKTADPYADSRRANAQTPTISPNNSPDKSIKATAKTSTRTPGAGRAYAPTTSSTVRSKSRLGSTIPKPSPRRATAGATDSPMSSPAGKDSAVPFSRPPDDDNAYALPWQRSSTLEKSVPMDGAMQNIDDEGFTMVLPNLRSHAFDDKPVLSASQPRTTTPQKSNTPQKSLTPRLSPIKSASTNSPSLLQRLRSPPTRSPDRARSPVVAALDLVDVEPVVQVYEDPFIGDEEPSQLDEIEKPVLEELPLNGRANGRAFSEEPSAVLEMRQSTRSNEQNTPRHHKTSSTGSVIIHGDFSESMMQQDHTETLRSRRLLASGIERIRAKTLDAHGFRRVQNLVKGNQDIWGDDSQRFGELLSALLGYLEASNDSLRAPGEANSPSSATKAQNLKTQALTTLRAMLAVHRKESAPYYSRALCSVLVMRKWFEESMHISSDIERTAEDIIKFGQPNDSINAVLDLVEGLSGAIPGSPSSSTSSISDPSTSPVLSGAQPDLGGSIGRTVVLSLSVLGSLLSVAQAKNIPLSSSQTQRLGRAALKFLQDTDADVRKADVDFCLVMHRVLRDEQGGEEKEGEAFWKMMRGVGIRENNVNLITYYLAKKARA</sequence>
<dbReference type="SMART" id="SM01349">
    <property type="entry name" value="TOG"/>
    <property type="match status" value="2"/>
</dbReference>
<dbReference type="GO" id="GO:0005815">
    <property type="term" value="C:microtubule organizing center"/>
    <property type="evidence" value="ECO:0007669"/>
    <property type="project" value="TreeGrafter"/>
</dbReference>
<accession>A0A8H3UH74</accession>